<name>A0AAV7JHG8_9METZ</name>
<evidence type="ECO:0000313" key="2">
    <source>
        <dbReference type="EMBL" id="KAI6647921.1"/>
    </source>
</evidence>
<reference evidence="2 3" key="1">
    <citation type="journal article" date="2023" name="BMC Biol.">
        <title>The compact genome of the sponge Oopsacas minuta (Hexactinellida) is lacking key metazoan core genes.</title>
        <authorList>
            <person name="Santini S."/>
            <person name="Schenkelaars Q."/>
            <person name="Jourda C."/>
            <person name="Duchesne M."/>
            <person name="Belahbib H."/>
            <person name="Rocher C."/>
            <person name="Selva M."/>
            <person name="Riesgo A."/>
            <person name="Vervoort M."/>
            <person name="Leys S.P."/>
            <person name="Kodjabachian L."/>
            <person name="Le Bivic A."/>
            <person name="Borchiellini C."/>
            <person name="Claverie J.M."/>
            <person name="Renard E."/>
        </authorList>
    </citation>
    <scope>NUCLEOTIDE SEQUENCE [LARGE SCALE GENOMIC DNA]</scope>
    <source>
        <strain evidence="2">SPO-2</strain>
    </source>
</reference>
<dbReference type="InterPro" id="IPR026820">
    <property type="entry name" value="VioB/RebD_dom"/>
</dbReference>
<gene>
    <name evidence="2" type="ORF">LOD99_8382</name>
</gene>
<accession>A0AAV7JHG8</accession>
<sequence>MATASGSEGAGFLGSPLRAKLEKDGFFISKLFDKVNDSHSHLVTGVSDEISNKSPVRFLLTSQEAKDLTNIKTKQQLKTALQIAVELEMTVMFEYLFACFSIINNSDEVNSSIGKDLNSYNSEIRREYKTQLMLICIQEMQHMSMAIDMLISIGGIPNLQKVQFPSKIGVDEEDADLIRLNLKALYMFAKNEEPYPHSEHPALTIIPPNLGKHFQYYSIAQLYEAIYKGFTVVHHKLGHSLFELNKHMTNMTQRYTTIKKVHDDIRIIETQGEGEMGGILFKDVITLTRDWVKSQKVTGDVNNELQQKIVELCDKILSELDNLEQLLPDIGLLIALISEFEKSTGLDLPVSKDEFLKLESIEPSHWARFLMMILNFSTLNESTDSKNDNFAPIVSRPSHPRPGVGHAYHPITQRLVDLTNDSYQILLMILEGSIIKIPEAEDKLYQITARYNSIRFYPIMSILIFPLGETLSYFMLSEEEPDKTAGFPFQTKPQPKSAKDLTTHPFEKFMAVVNALEKLQIDSAKFKEECYNDFDKCVGIWITDNETRKTIVNRVKYTLDHVVRSIEILHEGFSNGIPLQPPKPKTKPKPPRPMKEVKDKFYLNIEFDGYAIYSMATDYDPTYETRGFIGHQFMFEYSEDPNFTDEFYTQNTLKNCNNPFKRDYIPEKNYKGVKITSAKLIPPCYMTDAQLCETNFLEVQKAVEEEFFGNPELHDFCFYNQKIHGVEYNTKFQQLNEALSRQMGIDPINVGFETKSFKVKRANLIYNDKNEVVDYDSACTKYSKTFGVYSDITDSRTAKSGGYLQWDSTFNTINGLLANTNLMNSKCGAGQCLDDFYTTYKLRSDAIMKDIKEILDIPRYQADPLAKLIIPFLEHYPAAKLIALALMINLGPEDKNKLAYLCTRYLNVTYEISHQFKNSPFQCFYHIPLNAPLKTNEELFSVIENTSDNENLSRIKFLIDQEWYIDFWVGGYDYDALTFYMSGSLMIPVHVKPKP</sequence>
<evidence type="ECO:0000259" key="1">
    <source>
        <dbReference type="Pfam" id="PF12902"/>
    </source>
</evidence>
<feature type="domain" description="Iminophenyl-pyruvate dimer synthase" evidence="1">
    <location>
        <begin position="81"/>
        <end position="275"/>
    </location>
</feature>
<dbReference type="InterPro" id="IPR012347">
    <property type="entry name" value="Ferritin-like"/>
</dbReference>
<organism evidence="2 3">
    <name type="scientific">Oopsacas minuta</name>
    <dbReference type="NCBI Taxonomy" id="111878"/>
    <lineage>
        <taxon>Eukaryota</taxon>
        <taxon>Metazoa</taxon>
        <taxon>Porifera</taxon>
        <taxon>Hexactinellida</taxon>
        <taxon>Hexasterophora</taxon>
        <taxon>Lyssacinosida</taxon>
        <taxon>Leucopsacidae</taxon>
        <taxon>Oopsacas</taxon>
    </lineage>
</organism>
<protein>
    <recommendedName>
        <fullName evidence="1">Iminophenyl-pyruvate dimer synthase domain-containing protein</fullName>
    </recommendedName>
</protein>
<dbReference type="Pfam" id="PF12902">
    <property type="entry name" value="Ferritin-like"/>
    <property type="match status" value="1"/>
</dbReference>
<dbReference type="EMBL" id="JAKMXF010000335">
    <property type="protein sequence ID" value="KAI6647921.1"/>
    <property type="molecule type" value="Genomic_DNA"/>
</dbReference>
<keyword evidence="3" id="KW-1185">Reference proteome</keyword>
<dbReference type="Gene3D" id="1.20.1260.10">
    <property type="match status" value="1"/>
</dbReference>
<comment type="caution">
    <text evidence="2">The sequence shown here is derived from an EMBL/GenBank/DDBJ whole genome shotgun (WGS) entry which is preliminary data.</text>
</comment>
<evidence type="ECO:0000313" key="3">
    <source>
        <dbReference type="Proteomes" id="UP001165289"/>
    </source>
</evidence>
<dbReference type="Proteomes" id="UP001165289">
    <property type="component" value="Unassembled WGS sequence"/>
</dbReference>
<dbReference type="AlphaFoldDB" id="A0AAV7JHG8"/>
<proteinExistence type="predicted"/>